<name>A0ABP1XRV9_PARSO</name>
<reference evidence="2 3" key="1">
    <citation type="submission" date="2014-11" db="EMBL/GenBank/DDBJ databases">
        <authorList>
            <person name="Aslett M.A."/>
            <person name="De Silva N."/>
        </authorList>
    </citation>
    <scope>NUCLEOTIDE SEQUENCE [LARGE SCALE GENOMIC DNA]</scope>
    <source>
        <strain evidence="2 3">ATCC9714</strain>
    </source>
</reference>
<dbReference type="InterPro" id="IPR018649">
    <property type="entry name" value="SHOCT"/>
</dbReference>
<feature type="domain" description="SHOCT" evidence="1">
    <location>
        <begin position="225"/>
        <end position="249"/>
    </location>
</feature>
<dbReference type="GeneID" id="97537800"/>
<accession>A0ABP1XRV9</accession>
<evidence type="ECO:0000313" key="2">
    <source>
        <dbReference type="EMBL" id="CEJ74076.1"/>
    </source>
</evidence>
<dbReference type="RefSeq" id="WP_057545138.1">
    <property type="nucleotide sequence ID" value="NZ_CDNJ01000003.1"/>
</dbReference>
<dbReference type="Proteomes" id="UP000032811">
    <property type="component" value="Chromosome 1"/>
</dbReference>
<evidence type="ECO:0000259" key="1">
    <source>
        <dbReference type="Pfam" id="PF09851"/>
    </source>
</evidence>
<sequence>MGLFSKKETCSICKDELTKVKLSDGYICLKCLKDSGLFPTKKPLKTVTVSEAIDLVNKTIQNRECVESFNPTKKIGNYIEFDDNKKQWLIPDGFAGTKKNPKVYNYKDIIEFELLEDGESITKGGLGRAVAGGVLLGGVGAIVGGVTGNRKTNSIVNSLNIKITLNDINNPNVYISLIKVKTPTNSSIYKKSYKLAQDILSVLSIIVEDNDKPKNEVKNTSSDADEILKFKNLLDDGIITQEEFEKKKKMILGI</sequence>
<protein>
    <submittedName>
        <fullName evidence="2">Short C-terminal domain protein</fullName>
    </submittedName>
</protein>
<evidence type="ECO:0000313" key="3">
    <source>
        <dbReference type="Proteomes" id="UP000032811"/>
    </source>
</evidence>
<dbReference type="Pfam" id="PF09851">
    <property type="entry name" value="SHOCT"/>
    <property type="match status" value="1"/>
</dbReference>
<dbReference type="EMBL" id="LN679998">
    <property type="protein sequence ID" value="CEJ74076.1"/>
    <property type="molecule type" value="Genomic_DNA"/>
</dbReference>
<organism evidence="2 3">
    <name type="scientific">Paraclostridium sordellii</name>
    <name type="common">Clostridium sordellii</name>
    <dbReference type="NCBI Taxonomy" id="1505"/>
    <lineage>
        <taxon>Bacteria</taxon>
        <taxon>Bacillati</taxon>
        <taxon>Bacillota</taxon>
        <taxon>Clostridia</taxon>
        <taxon>Peptostreptococcales</taxon>
        <taxon>Peptostreptococcaceae</taxon>
        <taxon>Paraclostridium</taxon>
    </lineage>
</organism>
<keyword evidence="3" id="KW-1185">Reference proteome</keyword>
<gene>
    <name evidence="2" type="ORF">ATCC9714_19641</name>
</gene>
<proteinExistence type="predicted"/>